<accession>A0AA39N6A4</accession>
<evidence type="ECO:0000256" key="1">
    <source>
        <dbReference type="SAM" id="SignalP"/>
    </source>
</evidence>
<dbReference type="Proteomes" id="UP001175227">
    <property type="component" value="Unassembled WGS sequence"/>
</dbReference>
<sequence length="71" mass="8031">MPDWFMSMALTRLDAICSILNLLPASRLAHTNPIKDIGRHNGCSKSKICPLQLVQHQFQDTPRWQTCATLP</sequence>
<organism evidence="2 3">
    <name type="scientific">Armillaria novae-zelandiae</name>
    <dbReference type="NCBI Taxonomy" id="153914"/>
    <lineage>
        <taxon>Eukaryota</taxon>
        <taxon>Fungi</taxon>
        <taxon>Dikarya</taxon>
        <taxon>Basidiomycota</taxon>
        <taxon>Agaricomycotina</taxon>
        <taxon>Agaricomycetes</taxon>
        <taxon>Agaricomycetidae</taxon>
        <taxon>Agaricales</taxon>
        <taxon>Marasmiineae</taxon>
        <taxon>Physalacriaceae</taxon>
        <taxon>Armillaria</taxon>
    </lineage>
</organism>
<feature type="signal peptide" evidence="1">
    <location>
        <begin position="1"/>
        <end position="29"/>
    </location>
</feature>
<reference evidence="2" key="1">
    <citation type="submission" date="2023-06" db="EMBL/GenBank/DDBJ databases">
        <authorList>
            <consortium name="Lawrence Berkeley National Laboratory"/>
            <person name="Ahrendt S."/>
            <person name="Sahu N."/>
            <person name="Indic B."/>
            <person name="Wong-Bajracharya J."/>
            <person name="Merenyi Z."/>
            <person name="Ke H.-M."/>
            <person name="Monk M."/>
            <person name="Kocsube S."/>
            <person name="Drula E."/>
            <person name="Lipzen A."/>
            <person name="Balint B."/>
            <person name="Henrissat B."/>
            <person name="Andreopoulos B."/>
            <person name="Martin F.M."/>
            <person name="Harder C.B."/>
            <person name="Rigling D."/>
            <person name="Ford K.L."/>
            <person name="Foster G.D."/>
            <person name="Pangilinan J."/>
            <person name="Papanicolaou A."/>
            <person name="Barry K."/>
            <person name="LaButti K."/>
            <person name="Viragh M."/>
            <person name="Koriabine M."/>
            <person name="Yan M."/>
            <person name="Riley R."/>
            <person name="Champramary S."/>
            <person name="Plett K.L."/>
            <person name="Tsai I.J."/>
            <person name="Slot J."/>
            <person name="Sipos G."/>
            <person name="Plett J."/>
            <person name="Nagy L.G."/>
            <person name="Grigoriev I.V."/>
        </authorList>
    </citation>
    <scope>NUCLEOTIDE SEQUENCE</scope>
    <source>
        <strain evidence="2">ICMP 16352</strain>
    </source>
</reference>
<evidence type="ECO:0000313" key="2">
    <source>
        <dbReference type="EMBL" id="KAK0459452.1"/>
    </source>
</evidence>
<proteinExistence type="predicted"/>
<keyword evidence="1" id="KW-0732">Signal</keyword>
<feature type="chain" id="PRO_5041453705" evidence="1">
    <location>
        <begin position="30"/>
        <end position="71"/>
    </location>
</feature>
<evidence type="ECO:0000313" key="3">
    <source>
        <dbReference type="Proteomes" id="UP001175227"/>
    </source>
</evidence>
<name>A0AA39N6A4_9AGAR</name>
<dbReference type="EMBL" id="JAUEPR010000217">
    <property type="protein sequence ID" value="KAK0459452.1"/>
    <property type="molecule type" value="Genomic_DNA"/>
</dbReference>
<keyword evidence="3" id="KW-1185">Reference proteome</keyword>
<dbReference type="AlphaFoldDB" id="A0AA39N6A4"/>
<gene>
    <name evidence="2" type="ORF">IW261DRAFT_451592</name>
</gene>
<protein>
    <submittedName>
        <fullName evidence="2">Uncharacterized protein</fullName>
    </submittedName>
</protein>
<comment type="caution">
    <text evidence="2">The sequence shown here is derived from an EMBL/GenBank/DDBJ whole genome shotgun (WGS) entry which is preliminary data.</text>
</comment>